<feature type="signal peptide" evidence="1">
    <location>
        <begin position="1"/>
        <end position="21"/>
    </location>
</feature>
<dbReference type="SUPFAM" id="SSF53335">
    <property type="entry name" value="S-adenosyl-L-methionine-dependent methyltransferases"/>
    <property type="match status" value="1"/>
</dbReference>
<dbReference type="Proteomes" id="UP001497623">
    <property type="component" value="Unassembled WGS sequence"/>
</dbReference>
<name>A0AAV2QR28_MEGNR</name>
<keyword evidence="3" id="KW-1185">Reference proteome</keyword>
<feature type="non-terminal residue" evidence="2">
    <location>
        <position position="1"/>
    </location>
</feature>
<comment type="caution">
    <text evidence="2">The sequence shown here is derived from an EMBL/GenBank/DDBJ whole genome shotgun (WGS) entry which is preliminary data.</text>
</comment>
<evidence type="ECO:0000313" key="2">
    <source>
        <dbReference type="EMBL" id="CAL4095157.1"/>
    </source>
</evidence>
<proteinExistence type="predicted"/>
<sequence length="203" mass="22434">VRSALLIIALLVLCSLQSMQGIVYRRMPSEGLHNLSQTNACVDGKSMTNGGFCLSKDNVLVGDNDILDTELCGGLETLFGYATVVDFGAGLGMYGRCLLRIKENVIISDNPKEMRHLNKSYKAFMEYAGLYDKPKVIKSWKGYDGAGNIEEISSGFISYLDLSKEVDLKNRWDWAISIEVGEHIPAEREDAFIDNVAKHACKG</sequence>
<evidence type="ECO:0000313" key="3">
    <source>
        <dbReference type="Proteomes" id="UP001497623"/>
    </source>
</evidence>
<organism evidence="2 3">
    <name type="scientific">Meganyctiphanes norvegica</name>
    <name type="common">Northern krill</name>
    <name type="synonym">Thysanopoda norvegica</name>
    <dbReference type="NCBI Taxonomy" id="48144"/>
    <lineage>
        <taxon>Eukaryota</taxon>
        <taxon>Metazoa</taxon>
        <taxon>Ecdysozoa</taxon>
        <taxon>Arthropoda</taxon>
        <taxon>Crustacea</taxon>
        <taxon>Multicrustacea</taxon>
        <taxon>Malacostraca</taxon>
        <taxon>Eumalacostraca</taxon>
        <taxon>Eucarida</taxon>
        <taxon>Euphausiacea</taxon>
        <taxon>Euphausiidae</taxon>
        <taxon>Meganyctiphanes</taxon>
    </lineage>
</organism>
<gene>
    <name evidence="2" type="ORF">MNOR_LOCUS15338</name>
</gene>
<dbReference type="InterPro" id="IPR029063">
    <property type="entry name" value="SAM-dependent_MTases_sf"/>
</dbReference>
<evidence type="ECO:0000256" key="1">
    <source>
        <dbReference type="SAM" id="SignalP"/>
    </source>
</evidence>
<feature type="chain" id="PRO_5043416179" description="Methyltransferase" evidence="1">
    <location>
        <begin position="22"/>
        <end position="203"/>
    </location>
</feature>
<feature type="non-terminal residue" evidence="2">
    <location>
        <position position="203"/>
    </location>
</feature>
<protein>
    <recommendedName>
        <fullName evidence="4">Methyltransferase</fullName>
    </recommendedName>
</protein>
<reference evidence="2 3" key="1">
    <citation type="submission" date="2024-05" db="EMBL/GenBank/DDBJ databases">
        <authorList>
            <person name="Wallberg A."/>
        </authorList>
    </citation>
    <scope>NUCLEOTIDE SEQUENCE [LARGE SCALE GENOMIC DNA]</scope>
</reference>
<dbReference type="EMBL" id="CAXKWB010009554">
    <property type="protein sequence ID" value="CAL4095157.1"/>
    <property type="molecule type" value="Genomic_DNA"/>
</dbReference>
<accession>A0AAV2QR28</accession>
<keyword evidence="1" id="KW-0732">Signal</keyword>
<dbReference type="AlphaFoldDB" id="A0AAV2QR28"/>
<evidence type="ECO:0008006" key="4">
    <source>
        <dbReference type="Google" id="ProtNLM"/>
    </source>
</evidence>